<comment type="cofactor">
    <cofactor evidence="7">
        <name>Zn(2+)</name>
        <dbReference type="ChEBI" id="CHEBI:29105"/>
    </cofactor>
    <text evidence="7">Binds 1 zinc ion.</text>
</comment>
<keyword evidence="4 7" id="KW-0255">Endonuclease</keyword>
<dbReference type="GO" id="GO:0005737">
    <property type="term" value="C:cytoplasm"/>
    <property type="evidence" value="ECO:0007669"/>
    <property type="project" value="UniProtKB-SubCell"/>
</dbReference>
<comment type="subcellular location">
    <subcellularLocation>
        <location evidence="7">Cytoplasm</location>
    </subcellularLocation>
</comment>
<name>A0A2M7AX03_9BACT</name>
<dbReference type="EMBL" id="PEVY01000052">
    <property type="protein sequence ID" value="PIU75116.1"/>
    <property type="molecule type" value="Genomic_DNA"/>
</dbReference>
<accession>A0A2M7AX03</accession>
<evidence type="ECO:0000256" key="5">
    <source>
        <dbReference type="ARBA" id="ARBA00022801"/>
    </source>
</evidence>
<keyword evidence="2 7" id="KW-0540">Nuclease</keyword>
<evidence type="ECO:0000256" key="3">
    <source>
        <dbReference type="ARBA" id="ARBA00022723"/>
    </source>
</evidence>
<evidence type="ECO:0000256" key="2">
    <source>
        <dbReference type="ARBA" id="ARBA00022722"/>
    </source>
</evidence>
<feature type="binding site" evidence="7">
    <location>
        <position position="125"/>
    </location>
    <ligand>
        <name>Zn(2+)</name>
        <dbReference type="ChEBI" id="CHEBI:29105"/>
        <note>catalytic</note>
    </ligand>
</feature>
<feature type="binding site" evidence="7">
    <location>
        <position position="135"/>
    </location>
    <ligand>
        <name>Zn(2+)</name>
        <dbReference type="ChEBI" id="CHEBI:29105"/>
        <note>catalytic</note>
    </ligand>
</feature>
<dbReference type="PANTHER" id="PTHR46986:SF1">
    <property type="entry name" value="ENDORIBONUCLEASE YBEY, CHLOROPLASTIC"/>
    <property type="match status" value="1"/>
</dbReference>
<dbReference type="PANTHER" id="PTHR46986">
    <property type="entry name" value="ENDORIBONUCLEASE YBEY, CHLOROPLASTIC"/>
    <property type="match status" value="1"/>
</dbReference>
<keyword evidence="6 7" id="KW-0862">Zinc</keyword>
<proteinExistence type="inferred from homology"/>
<dbReference type="InterPro" id="IPR020549">
    <property type="entry name" value="YbeY_CS"/>
</dbReference>
<dbReference type="EC" id="3.1.-.-" evidence="7"/>
<feature type="binding site" evidence="7">
    <location>
        <position position="129"/>
    </location>
    <ligand>
        <name>Zn(2+)</name>
        <dbReference type="ChEBI" id="CHEBI:29105"/>
        <note>catalytic</note>
    </ligand>
</feature>
<dbReference type="HAMAP" id="MF_00009">
    <property type="entry name" value="Endoribonucl_YbeY"/>
    <property type="match status" value="1"/>
</dbReference>
<comment type="caution">
    <text evidence="8">The sequence shown here is derived from an EMBL/GenBank/DDBJ whole genome shotgun (WGS) entry which is preliminary data.</text>
</comment>
<organism evidence="8 9">
    <name type="scientific">Candidatus Portnoybacteria bacterium CG06_land_8_20_14_3_00_39_12</name>
    <dbReference type="NCBI Taxonomy" id="1974809"/>
    <lineage>
        <taxon>Bacteria</taxon>
        <taxon>Candidatus Portnoyibacteriota</taxon>
    </lineage>
</organism>
<comment type="similarity">
    <text evidence="1 7">Belongs to the endoribonuclease YbeY family.</text>
</comment>
<dbReference type="GO" id="GO:0004521">
    <property type="term" value="F:RNA endonuclease activity"/>
    <property type="evidence" value="ECO:0007669"/>
    <property type="project" value="UniProtKB-UniRule"/>
</dbReference>
<dbReference type="GO" id="GO:0004222">
    <property type="term" value="F:metalloendopeptidase activity"/>
    <property type="evidence" value="ECO:0007669"/>
    <property type="project" value="InterPro"/>
</dbReference>
<dbReference type="AlphaFoldDB" id="A0A2M7AX03"/>
<evidence type="ECO:0000256" key="1">
    <source>
        <dbReference type="ARBA" id="ARBA00010875"/>
    </source>
</evidence>
<evidence type="ECO:0000313" key="8">
    <source>
        <dbReference type="EMBL" id="PIU75116.1"/>
    </source>
</evidence>
<evidence type="ECO:0000256" key="4">
    <source>
        <dbReference type="ARBA" id="ARBA00022759"/>
    </source>
</evidence>
<evidence type="ECO:0000313" key="9">
    <source>
        <dbReference type="Proteomes" id="UP000228775"/>
    </source>
</evidence>
<keyword evidence="7" id="KW-0963">Cytoplasm</keyword>
<sequence length="157" mass="18455">MNKFFILPLLVTNLTRFQVDKKWLEKIGQKVWRILDLDNRKKVGLILVTSPRIQELNKKFRHKDEVTDILSFNYQENDIPQDQDVFFGHTSNDWGDLVVCLKQVKDHARAAKKPWQAELTEVLIHGILHLMGMDHVTKIGYRQMETKTRSVLGELNF</sequence>
<keyword evidence="7" id="KW-0698">rRNA processing</keyword>
<dbReference type="NCBIfam" id="TIGR00043">
    <property type="entry name" value="rRNA maturation RNase YbeY"/>
    <property type="match status" value="1"/>
</dbReference>
<dbReference type="PROSITE" id="PS01306">
    <property type="entry name" value="UPF0054"/>
    <property type="match status" value="1"/>
</dbReference>
<dbReference type="SUPFAM" id="SSF55486">
    <property type="entry name" value="Metalloproteases ('zincins'), catalytic domain"/>
    <property type="match status" value="1"/>
</dbReference>
<reference evidence="9" key="1">
    <citation type="submission" date="2017-09" db="EMBL/GenBank/DDBJ databases">
        <title>Depth-based differentiation of microbial function through sediment-hosted aquifers and enrichment of novel symbionts in the deep terrestrial subsurface.</title>
        <authorList>
            <person name="Probst A.J."/>
            <person name="Ladd B."/>
            <person name="Jarett J.K."/>
            <person name="Geller-Mcgrath D.E."/>
            <person name="Sieber C.M.K."/>
            <person name="Emerson J.B."/>
            <person name="Anantharaman K."/>
            <person name="Thomas B.C."/>
            <person name="Malmstrom R."/>
            <person name="Stieglmeier M."/>
            <person name="Klingl A."/>
            <person name="Woyke T."/>
            <person name="Ryan C.M."/>
            <person name="Banfield J.F."/>
        </authorList>
    </citation>
    <scope>NUCLEOTIDE SEQUENCE [LARGE SCALE GENOMIC DNA]</scope>
</reference>
<dbReference type="InterPro" id="IPR002036">
    <property type="entry name" value="YbeY"/>
</dbReference>
<keyword evidence="7" id="KW-0690">Ribosome biogenesis</keyword>
<dbReference type="Pfam" id="PF02130">
    <property type="entry name" value="YbeY"/>
    <property type="match status" value="1"/>
</dbReference>
<comment type="function">
    <text evidence="7">Single strand-specific metallo-endoribonuclease involved in late-stage 70S ribosome quality control and in maturation of the 3' terminus of the 16S rRNA.</text>
</comment>
<keyword evidence="5 7" id="KW-0378">Hydrolase</keyword>
<dbReference type="GO" id="GO:0006364">
    <property type="term" value="P:rRNA processing"/>
    <property type="evidence" value="ECO:0007669"/>
    <property type="project" value="UniProtKB-UniRule"/>
</dbReference>
<evidence type="ECO:0000256" key="7">
    <source>
        <dbReference type="HAMAP-Rule" id="MF_00009"/>
    </source>
</evidence>
<dbReference type="GO" id="GO:0008270">
    <property type="term" value="F:zinc ion binding"/>
    <property type="evidence" value="ECO:0007669"/>
    <property type="project" value="UniProtKB-UniRule"/>
</dbReference>
<dbReference type="Proteomes" id="UP000228775">
    <property type="component" value="Unassembled WGS sequence"/>
</dbReference>
<dbReference type="InterPro" id="IPR023091">
    <property type="entry name" value="MetalPrtase_cat_dom_sf_prd"/>
</dbReference>
<protein>
    <recommendedName>
        <fullName evidence="7">Endoribonuclease YbeY</fullName>
        <ecNumber evidence="7">3.1.-.-</ecNumber>
    </recommendedName>
</protein>
<evidence type="ECO:0000256" key="6">
    <source>
        <dbReference type="ARBA" id="ARBA00022833"/>
    </source>
</evidence>
<gene>
    <name evidence="7 8" type="primary">ybeY</name>
    <name evidence="8" type="ORF">COS76_02530</name>
</gene>
<dbReference type="Gene3D" id="3.40.390.30">
    <property type="entry name" value="Metalloproteases ('zincins'), catalytic domain"/>
    <property type="match status" value="1"/>
</dbReference>
<keyword evidence="3 7" id="KW-0479">Metal-binding</keyword>